<comment type="similarity">
    <text evidence="1">Belongs to the peptidase S1 family.</text>
</comment>
<dbReference type="InterPro" id="IPR018114">
    <property type="entry name" value="TRYPSIN_HIS"/>
</dbReference>
<gene>
    <name evidence="6" type="ORF">YQE_01942</name>
</gene>
<dbReference type="PRINTS" id="PR00722">
    <property type="entry name" value="CHYMOTRYPSIN"/>
</dbReference>
<evidence type="ECO:0000313" key="6">
    <source>
        <dbReference type="EMBL" id="ENN81668.1"/>
    </source>
</evidence>
<evidence type="ECO:0000256" key="3">
    <source>
        <dbReference type="ARBA" id="ARBA00022801"/>
    </source>
</evidence>
<dbReference type="GO" id="GO:0006508">
    <property type="term" value="P:proteolysis"/>
    <property type="evidence" value="ECO:0007669"/>
    <property type="project" value="UniProtKB-KW"/>
</dbReference>
<evidence type="ECO:0000256" key="4">
    <source>
        <dbReference type="ARBA" id="ARBA00022825"/>
    </source>
</evidence>
<dbReference type="SUPFAM" id="SSF50494">
    <property type="entry name" value="Trypsin-like serine proteases"/>
    <property type="match status" value="3"/>
</dbReference>
<protein>
    <submittedName>
        <fullName evidence="6">Uncharacterized protein</fullName>
    </submittedName>
</protein>
<dbReference type="CDD" id="cd00190">
    <property type="entry name" value="Tryp_SPc"/>
    <property type="match status" value="3"/>
</dbReference>
<dbReference type="InterPro" id="IPR050430">
    <property type="entry name" value="Peptidase_S1"/>
</dbReference>
<dbReference type="SMART" id="SM00020">
    <property type="entry name" value="Tryp_SPc"/>
    <property type="match status" value="3"/>
</dbReference>
<dbReference type="PROSITE" id="PS00134">
    <property type="entry name" value="TRYPSIN_HIS"/>
    <property type="match status" value="2"/>
</dbReference>
<dbReference type="InterPro" id="IPR001314">
    <property type="entry name" value="Peptidase_S1A"/>
</dbReference>
<organism evidence="6">
    <name type="scientific">Dendroctonus ponderosae</name>
    <name type="common">Mountain pine beetle</name>
    <dbReference type="NCBI Taxonomy" id="77166"/>
    <lineage>
        <taxon>Eukaryota</taxon>
        <taxon>Metazoa</taxon>
        <taxon>Ecdysozoa</taxon>
        <taxon>Arthropoda</taxon>
        <taxon>Hexapoda</taxon>
        <taxon>Insecta</taxon>
        <taxon>Pterygota</taxon>
        <taxon>Neoptera</taxon>
        <taxon>Endopterygota</taxon>
        <taxon>Coleoptera</taxon>
        <taxon>Polyphaga</taxon>
        <taxon>Cucujiformia</taxon>
        <taxon>Curculionidae</taxon>
        <taxon>Scolytinae</taxon>
        <taxon>Dendroctonus</taxon>
    </lineage>
</organism>
<dbReference type="AlphaFoldDB" id="N6TUE4"/>
<proteinExistence type="inferred from homology"/>
<dbReference type="PANTHER" id="PTHR24276">
    <property type="entry name" value="POLYSERASE-RELATED"/>
    <property type="match status" value="1"/>
</dbReference>
<dbReference type="PANTHER" id="PTHR24276:SF95">
    <property type="entry name" value="PEPTIDASE S1 DOMAIN-CONTAINING PROTEIN"/>
    <property type="match status" value="1"/>
</dbReference>
<keyword evidence="3" id="KW-0378">Hydrolase</keyword>
<evidence type="ECO:0000256" key="2">
    <source>
        <dbReference type="ARBA" id="ARBA00022670"/>
    </source>
</evidence>
<sequence>MKFALILIALVAAVSANADTTVYKAVYFPAAPVNVSTNLRVVGGLNAERNQFPYQVSLQRLRLIAYYHICGGTILSPNWVLSAAHCTPNGYTYRVAAGILLQSDSGVLGQQTVAVAQVINHALYPGNNIVAPNDVSLVRLASSLVYGISVQALPIPPRRYEARGEAILSGWGLIRTGGSIPDRLQFANLPIVPERECDEILTGFLGTRNPFSVELNVCSGIQFGGESACNGDSGGPLFNDGLVVGIVSWVLVPCGGHNAPSVYAKTSAFTDWIVENTPDAETPVYKAEYLPATPVNVSKNLRIVGGFNAERNQFPYQVSLQRRGLITFSHICGGTIISPNWVLTAAHCTPDGNTYRVVAGIILQSDVNVPGQQTIAVAQVINNALYPGNNVVAPNDVSLLHLASSLIFGESVRALPIPPRWHQARGEAILSGWGLTRTGGSIPDHLQFANLPIVPERECDEILTSLLGTQHPFNEELNVCSGIQFGGESACNGDSGGPLFNDGFVVGVVSWVLVPCGAFNAPSVYATANYSNYNAAYLDTPLKVSDGLQIIGGFNALRNQFPYQVSVQRLWILTYSHVCGGSIISSNWVLTASHCTTSGTYRVVAGIVLQTDENVFGQQTLAVSEIINHPLYPETDAVAPNDISLLRLSRSLIYVENVQPIPIPHRGYVAEGDAVLTGWGLTRPSALTIPNHLQFAYLPIVPGEECDNILNDLLGDRNPFDVELNVCSGIRNGGESACSGDSGGPLVNNGLLVGVVSWVLVPCGGHNAPTVYGKTSAFTDWIVQNTNGEVEPAIL</sequence>
<dbReference type="Pfam" id="PF00089">
    <property type="entry name" value="Trypsin"/>
    <property type="match status" value="3"/>
</dbReference>
<dbReference type="InterPro" id="IPR043504">
    <property type="entry name" value="Peptidase_S1_PA_chymotrypsin"/>
</dbReference>
<keyword evidence="4" id="KW-0720">Serine protease</keyword>
<dbReference type="OrthoDB" id="10059102at2759"/>
<reference evidence="6" key="1">
    <citation type="journal article" date="2013" name="Genome Biol.">
        <title>Draft genome of the mountain pine beetle, Dendroctonus ponderosae Hopkins, a major forest pest.</title>
        <authorList>
            <person name="Keeling C.I."/>
            <person name="Yuen M.M."/>
            <person name="Liao N.Y."/>
            <person name="Docking T.R."/>
            <person name="Chan S.K."/>
            <person name="Taylor G.A."/>
            <person name="Palmquist D.L."/>
            <person name="Jackman S.D."/>
            <person name="Nguyen A."/>
            <person name="Li M."/>
            <person name="Henderson H."/>
            <person name="Janes J.K."/>
            <person name="Zhao Y."/>
            <person name="Pandoh P."/>
            <person name="Moore R."/>
            <person name="Sperling F.A."/>
            <person name="Huber D.P."/>
            <person name="Birol I."/>
            <person name="Jones S.J."/>
            <person name="Bohlmann J."/>
        </authorList>
    </citation>
    <scope>NUCLEOTIDE SEQUENCE</scope>
</reference>
<evidence type="ECO:0000256" key="1">
    <source>
        <dbReference type="ARBA" id="ARBA00007664"/>
    </source>
</evidence>
<evidence type="ECO:0000256" key="5">
    <source>
        <dbReference type="ARBA" id="ARBA00023157"/>
    </source>
</evidence>
<accession>N6TUE4</accession>
<dbReference type="EMBL" id="KB740074">
    <property type="protein sequence ID" value="ENN81668.1"/>
    <property type="molecule type" value="Genomic_DNA"/>
</dbReference>
<dbReference type="Gene3D" id="2.40.10.10">
    <property type="entry name" value="Trypsin-like serine proteases"/>
    <property type="match status" value="5"/>
</dbReference>
<dbReference type="FunFam" id="2.40.10.10:FF:000166">
    <property type="entry name" value="Trypsin"/>
    <property type="match status" value="1"/>
</dbReference>
<dbReference type="HOGENOM" id="CLU_353466_0_0_1"/>
<dbReference type="OMA" id="IVPEREC"/>
<dbReference type="FunFam" id="2.40.10.10:FF:000068">
    <property type="entry name" value="transmembrane protease serine 2"/>
    <property type="match status" value="2"/>
</dbReference>
<dbReference type="InterPro" id="IPR009003">
    <property type="entry name" value="Peptidase_S1_PA"/>
</dbReference>
<feature type="non-terminal residue" evidence="6">
    <location>
        <position position="1"/>
    </location>
</feature>
<dbReference type="PROSITE" id="PS50240">
    <property type="entry name" value="TRYPSIN_DOM"/>
    <property type="match status" value="3"/>
</dbReference>
<dbReference type="InterPro" id="IPR001254">
    <property type="entry name" value="Trypsin_dom"/>
</dbReference>
<keyword evidence="2" id="KW-0645">Protease</keyword>
<dbReference type="PROSITE" id="PS00135">
    <property type="entry name" value="TRYPSIN_SER"/>
    <property type="match status" value="2"/>
</dbReference>
<dbReference type="GO" id="GO:0004252">
    <property type="term" value="F:serine-type endopeptidase activity"/>
    <property type="evidence" value="ECO:0007669"/>
    <property type="project" value="InterPro"/>
</dbReference>
<name>N6TUE4_DENPD</name>
<keyword evidence="5" id="KW-1015">Disulfide bond</keyword>
<dbReference type="MEROPS" id="S01.035"/>
<dbReference type="InterPro" id="IPR033116">
    <property type="entry name" value="TRYPSIN_SER"/>
</dbReference>